<name>A0A3N1HKL5_9ACTN</name>
<dbReference type="AlphaFoldDB" id="A0A3N1HKL5"/>
<evidence type="ECO:0000313" key="7">
    <source>
        <dbReference type="EMBL" id="ROP43005.1"/>
    </source>
</evidence>
<dbReference type="PANTHER" id="PTHR42700:SF1">
    <property type="entry name" value="SULFATE ADENYLYLTRANSFERASE"/>
    <property type="match status" value="1"/>
</dbReference>
<dbReference type="PANTHER" id="PTHR42700">
    <property type="entry name" value="SULFATE ADENYLYLTRANSFERASE"/>
    <property type="match status" value="1"/>
</dbReference>
<dbReference type="InterPro" id="IPR027417">
    <property type="entry name" value="P-loop_NTPase"/>
</dbReference>
<keyword evidence="5" id="KW-0067">ATP-binding</keyword>
<dbReference type="Proteomes" id="UP000276232">
    <property type="component" value="Unassembled WGS sequence"/>
</dbReference>
<reference evidence="7 8" key="1">
    <citation type="journal article" date="2015" name="Stand. Genomic Sci.">
        <title>Genomic Encyclopedia of Bacterial and Archaeal Type Strains, Phase III: the genomes of soil and plant-associated and newly described type strains.</title>
        <authorList>
            <person name="Whitman W.B."/>
            <person name="Woyke T."/>
            <person name="Klenk H.P."/>
            <person name="Zhou Y."/>
            <person name="Lilburn T.G."/>
            <person name="Beck B.J."/>
            <person name="De Vos P."/>
            <person name="Vandamme P."/>
            <person name="Eisen J.A."/>
            <person name="Garrity G."/>
            <person name="Hugenholtz P."/>
            <person name="Kyrpides N.C."/>
        </authorList>
    </citation>
    <scope>NUCLEOTIDE SEQUENCE [LARGE SCALE GENOMIC DNA]</scope>
    <source>
        <strain evidence="7 8">CECT 7306</strain>
    </source>
</reference>
<dbReference type="EC" id="2.7.1.25" evidence="2"/>
<comment type="catalytic activity">
    <reaction evidence="1">
        <text>adenosine 5'-phosphosulfate + ATP = 3'-phosphoadenylyl sulfate + ADP + H(+)</text>
        <dbReference type="Rhea" id="RHEA:24152"/>
        <dbReference type="ChEBI" id="CHEBI:15378"/>
        <dbReference type="ChEBI" id="CHEBI:30616"/>
        <dbReference type="ChEBI" id="CHEBI:58243"/>
        <dbReference type="ChEBI" id="CHEBI:58339"/>
        <dbReference type="ChEBI" id="CHEBI:456216"/>
        <dbReference type="EC" id="2.7.1.25"/>
    </reaction>
</comment>
<dbReference type="InParanoid" id="A0A3N1HKL5"/>
<sequence length="445" mass="44748">MSDAPSTPGRPARPGAPSLAPGGAVLADLRLVAAGLLPPGAVLGEEPGGEGTATALRPDAGVLGAATAAGALVLTDEEGLPLARLDDVVADGDLARGRLVVLHPSLRADAAGAAAGGRSVLLRRPPTPADLDALRAGGTGLRLLVPTGSATPDGVPPALLEALAREAGATPPELVPLPLAWRGPAGDAALLRAVLPALGARDVVVLPAAGDDVGGLLPGAADGGAGSWPGTLAALRRGDADLPGAAPGAAALLRRRWPRAADRGLVVLLTGLSGSGKSTLARGLHARLERGGERTTSLLDGDVVRRLLSAGLGFDAAARDLNVRRIGFVAAEVARHGGVAVCAPIAPYARSRAAVRRMVEEVGDLVLVHVSTPLAVCEARDVKGLYARARAGELTGMTGVDDPYEVPDDADLVLDTSRVAEHEALDRLEDHLVAGGWLARPAPRG</sequence>
<feature type="domain" description="APS kinase" evidence="6">
    <location>
        <begin position="263"/>
        <end position="415"/>
    </location>
</feature>
<dbReference type="Gene3D" id="3.40.50.300">
    <property type="entry name" value="P-loop containing nucleotide triphosphate hydrolases"/>
    <property type="match status" value="1"/>
</dbReference>
<dbReference type="SUPFAM" id="SSF52540">
    <property type="entry name" value="P-loop containing nucleoside triphosphate hydrolases"/>
    <property type="match status" value="1"/>
</dbReference>
<organism evidence="7 8">
    <name type="scientific">Pseudokineococcus lusitanus</name>
    <dbReference type="NCBI Taxonomy" id="763993"/>
    <lineage>
        <taxon>Bacteria</taxon>
        <taxon>Bacillati</taxon>
        <taxon>Actinomycetota</taxon>
        <taxon>Actinomycetes</taxon>
        <taxon>Kineosporiales</taxon>
        <taxon>Kineosporiaceae</taxon>
        <taxon>Pseudokineococcus</taxon>
    </lineage>
</organism>
<evidence type="ECO:0000313" key="8">
    <source>
        <dbReference type="Proteomes" id="UP000276232"/>
    </source>
</evidence>
<protein>
    <recommendedName>
        <fullName evidence="2">adenylyl-sulfate kinase</fullName>
        <ecNumber evidence="2">2.7.1.25</ecNumber>
    </recommendedName>
</protein>
<gene>
    <name evidence="7" type="ORF">EDC03_2299</name>
</gene>
<dbReference type="GO" id="GO:0004020">
    <property type="term" value="F:adenylylsulfate kinase activity"/>
    <property type="evidence" value="ECO:0007669"/>
    <property type="project" value="InterPro"/>
</dbReference>
<dbReference type="GO" id="GO:0005737">
    <property type="term" value="C:cytoplasm"/>
    <property type="evidence" value="ECO:0007669"/>
    <property type="project" value="TreeGrafter"/>
</dbReference>
<accession>A0A3N1HKL5</accession>
<evidence type="ECO:0000256" key="3">
    <source>
        <dbReference type="ARBA" id="ARBA00022679"/>
    </source>
</evidence>
<dbReference type="InterPro" id="IPR002891">
    <property type="entry name" value="APS"/>
</dbReference>
<keyword evidence="8" id="KW-1185">Reference proteome</keyword>
<dbReference type="NCBIfam" id="TIGR00455">
    <property type="entry name" value="apsK"/>
    <property type="match status" value="1"/>
</dbReference>
<dbReference type="GO" id="GO:0005524">
    <property type="term" value="F:ATP binding"/>
    <property type="evidence" value="ECO:0007669"/>
    <property type="project" value="InterPro"/>
</dbReference>
<dbReference type="InterPro" id="IPR059117">
    <property type="entry name" value="APS_kinase_dom"/>
</dbReference>
<evidence type="ECO:0000256" key="2">
    <source>
        <dbReference type="ARBA" id="ARBA00012121"/>
    </source>
</evidence>
<dbReference type="Pfam" id="PF01583">
    <property type="entry name" value="APS_kinase"/>
    <property type="match status" value="1"/>
</dbReference>
<keyword evidence="7" id="KW-0548">Nucleotidyltransferase</keyword>
<dbReference type="GO" id="GO:0019379">
    <property type="term" value="P:sulfate assimilation, phosphoadenylyl sulfate reduction by phosphoadenylyl-sulfate reductase (thioredoxin)"/>
    <property type="evidence" value="ECO:0007669"/>
    <property type="project" value="TreeGrafter"/>
</dbReference>
<evidence type="ECO:0000259" key="6">
    <source>
        <dbReference type="Pfam" id="PF01583"/>
    </source>
</evidence>
<keyword evidence="3 7" id="KW-0808">Transferase</keyword>
<dbReference type="GO" id="GO:0010134">
    <property type="term" value="P:sulfate assimilation via adenylyl sulfate reduction"/>
    <property type="evidence" value="ECO:0007669"/>
    <property type="project" value="TreeGrafter"/>
</dbReference>
<proteinExistence type="predicted"/>
<dbReference type="InterPro" id="IPR050512">
    <property type="entry name" value="Sulf_AdTrans/APS_kinase"/>
</dbReference>
<dbReference type="EMBL" id="RJKN01000005">
    <property type="protein sequence ID" value="ROP43005.1"/>
    <property type="molecule type" value="Genomic_DNA"/>
</dbReference>
<evidence type="ECO:0000256" key="1">
    <source>
        <dbReference type="ARBA" id="ARBA00001823"/>
    </source>
</evidence>
<keyword evidence="4" id="KW-0547">Nucleotide-binding</keyword>
<evidence type="ECO:0000256" key="4">
    <source>
        <dbReference type="ARBA" id="ARBA00022741"/>
    </source>
</evidence>
<comment type="caution">
    <text evidence="7">The sequence shown here is derived from an EMBL/GenBank/DDBJ whole genome shotgun (WGS) entry which is preliminary data.</text>
</comment>
<dbReference type="RefSeq" id="WP_199720176.1">
    <property type="nucleotide sequence ID" value="NZ_RJKN01000005.1"/>
</dbReference>
<dbReference type="GO" id="GO:0004781">
    <property type="term" value="F:sulfate adenylyltransferase (ATP) activity"/>
    <property type="evidence" value="ECO:0007669"/>
    <property type="project" value="TreeGrafter"/>
</dbReference>
<evidence type="ECO:0000256" key="5">
    <source>
        <dbReference type="ARBA" id="ARBA00022840"/>
    </source>
</evidence>
<dbReference type="CDD" id="cd02027">
    <property type="entry name" value="APSK"/>
    <property type="match status" value="1"/>
</dbReference>